<dbReference type="AlphaFoldDB" id="A0A1G8QKZ3"/>
<proteinExistence type="inferred from homology"/>
<comment type="pathway">
    <text evidence="6">Carbohydrate metabolism; D-ribose degradation; D-ribose 5-phosphate from beta-D-ribopyranose: step 1/2.</text>
</comment>
<dbReference type="GO" id="GO:0048029">
    <property type="term" value="F:monosaccharide binding"/>
    <property type="evidence" value="ECO:0007669"/>
    <property type="project" value="InterPro"/>
</dbReference>
<feature type="active site" description="Proton donor" evidence="6">
    <location>
        <position position="20"/>
    </location>
</feature>
<evidence type="ECO:0000256" key="2">
    <source>
        <dbReference type="ARBA" id="ARBA00012862"/>
    </source>
</evidence>
<dbReference type="OrthoDB" id="9805009at2"/>
<feature type="binding site" evidence="6">
    <location>
        <position position="106"/>
    </location>
    <ligand>
        <name>substrate</name>
    </ligand>
</feature>
<evidence type="ECO:0000313" key="7">
    <source>
        <dbReference type="EMBL" id="SDJ05454.1"/>
    </source>
</evidence>
<accession>A0A1G8QKZ3</accession>
<dbReference type="GO" id="GO:0016872">
    <property type="term" value="F:intramolecular lyase activity"/>
    <property type="evidence" value="ECO:0007669"/>
    <property type="project" value="UniProtKB-UniRule"/>
</dbReference>
<name>A0A1G8QKZ3_9RHOB</name>
<dbReference type="RefSeq" id="WP_093152540.1">
    <property type="nucleotide sequence ID" value="NZ_FNEK01000011.1"/>
</dbReference>
<evidence type="ECO:0000256" key="3">
    <source>
        <dbReference type="ARBA" id="ARBA00022490"/>
    </source>
</evidence>
<feature type="binding site" evidence="6">
    <location>
        <begin position="128"/>
        <end position="130"/>
    </location>
    <ligand>
        <name>substrate</name>
    </ligand>
</feature>
<keyword evidence="8" id="KW-1185">Reference proteome</keyword>
<dbReference type="GO" id="GO:0019303">
    <property type="term" value="P:D-ribose catabolic process"/>
    <property type="evidence" value="ECO:0007669"/>
    <property type="project" value="UniProtKB-UniRule"/>
</dbReference>
<keyword evidence="4 6" id="KW-0413">Isomerase</keyword>
<dbReference type="GO" id="GO:0062193">
    <property type="term" value="F:D-ribose pyranase activity"/>
    <property type="evidence" value="ECO:0007669"/>
    <property type="project" value="UniProtKB-EC"/>
</dbReference>
<comment type="function">
    <text evidence="6">Catalyzes the interconversion of beta-pyran and beta-furan forms of D-ribose.</text>
</comment>
<comment type="subunit">
    <text evidence="6">Homodecamer.</text>
</comment>
<dbReference type="UniPathway" id="UPA00916">
    <property type="reaction ID" value="UER00888"/>
</dbReference>
<keyword evidence="5 6" id="KW-0119">Carbohydrate metabolism</keyword>
<dbReference type="NCBIfam" id="NF008761">
    <property type="entry name" value="PRK11797.1"/>
    <property type="match status" value="1"/>
</dbReference>
<feature type="binding site" evidence="6">
    <location>
        <position position="28"/>
    </location>
    <ligand>
        <name>substrate</name>
    </ligand>
</feature>
<dbReference type="STRING" id="571298.SAMN04488026_101134"/>
<dbReference type="Proteomes" id="UP000199382">
    <property type="component" value="Unassembled WGS sequence"/>
</dbReference>
<dbReference type="PANTHER" id="PTHR37831">
    <property type="entry name" value="D-RIBOSE PYRANASE"/>
    <property type="match status" value="1"/>
</dbReference>
<dbReference type="Gene3D" id="3.40.1650.10">
    <property type="entry name" value="RbsD-like domain"/>
    <property type="match status" value="1"/>
</dbReference>
<keyword evidence="3 6" id="KW-0963">Cytoplasm</keyword>
<comment type="subcellular location">
    <subcellularLocation>
        <location evidence="6">Cytoplasm</location>
    </subcellularLocation>
</comment>
<evidence type="ECO:0000313" key="8">
    <source>
        <dbReference type="Proteomes" id="UP000199382"/>
    </source>
</evidence>
<comment type="similarity">
    <text evidence="6">Belongs to the RbsD / FucU family. RbsD subfamily.</text>
</comment>
<dbReference type="InterPro" id="IPR023064">
    <property type="entry name" value="D-ribose_pyranase"/>
</dbReference>
<evidence type="ECO:0000256" key="4">
    <source>
        <dbReference type="ARBA" id="ARBA00023235"/>
    </source>
</evidence>
<reference evidence="7 8" key="1">
    <citation type="submission" date="2016-10" db="EMBL/GenBank/DDBJ databases">
        <authorList>
            <person name="de Groot N.N."/>
        </authorList>
    </citation>
    <scope>NUCLEOTIDE SEQUENCE [LARGE SCALE GENOMIC DNA]</scope>
    <source>
        <strain evidence="7 8">DSM 25294</strain>
    </source>
</reference>
<dbReference type="SUPFAM" id="SSF102546">
    <property type="entry name" value="RbsD-like"/>
    <property type="match status" value="1"/>
</dbReference>
<dbReference type="PANTHER" id="PTHR37831:SF1">
    <property type="entry name" value="D-RIBOSE PYRANASE"/>
    <property type="match status" value="1"/>
</dbReference>
<dbReference type="HAMAP" id="MF_01661">
    <property type="entry name" value="D_rib_pyranase"/>
    <property type="match status" value="1"/>
</dbReference>
<evidence type="ECO:0000256" key="6">
    <source>
        <dbReference type="HAMAP-Rule" id="MF_01661"/>
    </source>
</evidence>
<protein>
    <recommendedName>
        <fullName evidence="2 6">D-ribose pyranase</fullName>
        <ecNumber evidence="2 6">5.4.99.62</ecNumber>
    </recommendedName>
</protein>
<dbReference type="EMBL" id="FNEK01000011">
    <property type="protein sequence ID" value="SDJ05454.1"/>
    <property type="molecule type" value="Genomic_DNA"/>
</dbReference>
<gene>
    <name evidence="6" type="primary">rbsD</name>
    <name evidence="7" type="ORF">SAMN04488026_101134</name>
</gene>
<dbReference type="GO" id="GO:0005829">
    <property type="term" value="C:cytosol"/>
    <property type="evidence" value="ECO:0007669"/>
    <property type="project" value="TreeGrafter"/>
</dbReference>
<dbReference type="InterPro" id="IPR023750">
    <property type="entry name" value="RbsD-like_sf"/>
</dbReference>
<dbReference type="Pfam" id="PF05025">
    <property type="entry name" value="RbsD_FucU"/>
    <property type="match status" value="1"/>
</dbReference>
<sequence length="139" mass="14992">MRKADLLNAPIARVVSLMGHTDSLCIGDAGLPVPDGVERIDLAVSTGLPGFLDVLPAVLGELFVERAAIAQELSDGQPAFHAKLLRQLRNLEQAQGNSITVTTVPHEEFKRLTRSSKAVIRTGEFTPYANILLYSGVPF</sequence>
<comment type="catalytic activity">
    <reaction evidence="1 6">
        <text>beta-D-ribopyranose = beta-D-ribofuranose</text>
        <dbReference type="Rhea" id="RHEA:25432"/>
        <dbReference type="ChEBI" id="CHEBI:27476"/>
        <dbReference type="ChEBI" id="CHEBI:47002"/>
        <dbReference type="EC" id="5.4.99.62"/>
    </reaction>
</comment>
<evidence type="ECO:0000256" key="1">
    <source>
        <dbReference type="ARBA" id="ARBA00000223"/>
    </source>
</evidence>
<dbReference type="EC" id="5.4.99.62" evidence="2 6"/>
<organism evidence="7 8">
    <name type="scientific">Aliiruegeria lutimaris</name>
    <dbReference type="NCBI Taxonomy" id="571298"/>
    <lineage>
        <taxon>Bacteria</taxon>
        <taxon>Pseudomonadati</taxon>
        <taxon>Pseudomonadota</taxon>
        <taxon>Alphaproteobacteria</taxon>
        <taxon>Rhodobacterales</taxon>
        <taxon>Roseobacteraceae</taxon>
        <taxon>Aliiruegeria</taxon>
    </lineage>
</organism>
<dbReference type="InterPro" id="IPR007721">
    <property type="entry name" value="RbsD_FucU"/>
</dbReference>
<evidence type="ECO:0000256" key="5">
    <source>
        <dbReference type="ARBA" id="ARBA00023277"/>
    </source>
</evidence>